<accession>A0A0A9E208</accession>
<evidence type="ECO:0000313" key="1">
    <source>
        <dbReference type="EMBL" id="JAD94834.1"/>
    </source>
</evidence>
<sequence>MIDTNGKELKNAAATTNPCTYIFVCSILCFLGGWREFYMLASTLYDTGLQKSDMVVLKVRVLGWYQVTPSLELPPVSQVFFCTCKTAIIPFIIINTVQRGACTFYFLQLKL</sequence>
<protein>
    <submittedName>
        <fullName evidence="1">Uncharacterized protein</fullName>
    </submittedName>
</protein>
<organism evidence="1">
    <name type="scientific">Arundo donax</name>
    <name type="common">Giant reed</name>
    <name type="synonym">Donax arundinaceus</name>
    <dbReference type="NCBI Taxonomy" id="35708"/>
    <lineage>
        <taxon>Eukaryota</taxon>
        <taxon>Viridiplantae</taxon>
        <taxon>Streptophyta</taxon>
        <taxon>Embryophyta</taxon>
        <taxon>Tracheophyta</taxon>
        <taxon>Spermatophyta</taxon>
        <taxon>Magnoliopsida</taxon>
        <taxon>Liliopsida</taxon>
        <taxon>Poales</taxon>
        <taxon>Poaceae</taxon>
        <taxon>PACMAD clade</taxon>
        <taxon>Arundinoideae</taxon>
        <taxon>Arundineae</taxon>
        <taxon>Arundo</taxon>
    </lineage>
</organism>
<proteinExistence type="predicted"/>
<name>A0A0A9E208_ARUDO</name>
<reference evidence="1" key="2">
    <citation type="journal article" date="2015" name="Data Brief">
        <title>Shoot transcriptome of the giant reed, Arundo donax.</title>
        <authorList>
            <person name="Barrero R.A."/>
            <person name="Guerrero F.D."/>
            <person name="Moolhuijzen P."/>
            <person name="Goolsby J.A."/>
            <person name="Tidwell J."/>
            <person name="Bellgard S.E."/>
            <person name="Bellgard M.I."/>
        </authorList>
    </citation>
    <scope>NUCLEOTIDE SEQUENCE</scope>
    <source>
        <tissue evidence="1">Shoot tissue taken approximately 20 cm above the soil surface</tissue>
    </source>
</reference>
<dbReference type="EMBL" id="GBRH01203061">
    <property type="protein sequence ID" value="JAD94834.1"/>
    <property type="molecule type" value="Transcribed_RNA"/>
</dbReference>
<dbReference type="AlphaFoldDB" id="A0A0A9E208"/>
<reference evidence="1" key="1">
    <citation type="submission" date="2014-09" db="EMBL/GenBank/DDBJ databases">
        <authorList>
            <person name="Magalhaes I.L.F."/>
            <person name="Oliveira U."/>
            <person name="Santos F.R."/>
            <person name="Vidigal T.H.D.A."/>
            <person name="Brescovit A.D."/>
            <person name="Santos A.J."/>
        </authorList>
    </citation>
    <scope>NUCLEOTIDE SEQUENCE</scope>
    <source>
        <tissue evidence="1">Shoot tissue taken approximately 20 cm above the soil surface</tissue>
    </source>
</reference>